<sequence>MTEIKRIFDLLTYSEENFSMDVALAVKRQGKWETFSTSDYRKNTNAVSLGLLAMGFEKGDKVATVSNNRPEWNFMDFGMTQIGCVHVSIYPTISDKEYHHVLSHSDSRILVVAGKELFDKLHHFVDEIDTLEAIYTFDEVKGATNWREIKEQAKGKESSLRPLLEKRRDDVKPEDLLTLIYTSGTTGLSKGVMLSHKNVVSNVLMTQKLVTALQPGDRALSFLPLCHVLERTGSYVWQSLGISIYYAEKIETVVENMNEIKANAFITVPRIFEKIYDKIIMKGRELKGVKKSIFFWAVKVGDQYDPDPAKRSAAYNLKLSLARKLVLSKWRDALGGSLKSVISGGAALQPRLSRIFWAAGIPVQEGYGLTETSPVVAGNMSYFPNIRFGWVGVVPDDIEVKIAGDGEILVRGDNVMVGYYKDPEKTREVLDADGWLHTGDIGELDKDRFLRITDRKKEIFKLSGGKYVAPQMVENTLKESMFIEQLMVIGENQKFTAALIVPDFDYLHAWCHLHNITYRDNKDLVRKRKVVDRYQEEVDKHNQRLGHVQQIKVFRLVCDSWSAETDELSPTLKLKRRVIKKKYESLIKEIYETEKTT</sequence>
<dbReference type="Gene3D" id="3.40.50.12780">
    <property type="entry name" value="N-terminal domain of ligase-like"/>
    <property type="match status" value="2"/>
</dbReference>
<dbReference type="InterPro" id="IPR020845">
    <property type="entry name" value="AMP-binding_CS"/>
</dbReference>
<dbReference type="GO" id="GO:0004467">
    <property type="term" value="F:long-chain fatty acid-CoA ligase activity"/>
    <property type="evidence" value="ECO:0007669"/>
    <property type="project" value="UniProtKB-EC"/>
</dbReference>
<organism evidence="5">
    <name type="scientific">hydrothermal vent metagenome</name>
    <dbReference type="NCBI Taxonomy" id="652676"/>
    <lineage>
        <taxon>unclassified sequences</taxon>
        <taxon>metagenomes</taxon>
        <taxon>ecological metagenomes</taxon>
    </lineage>
</organism>
<dbReference type="EMBL" id="UOET01000276">
    <property type="protein sequence ID" value="VAW28707.1"/>
    <property type="molecule type" value="Genomic_DNA"/>
</dbReference>
<feature type="coiled-coil region" evidence="3">
    <location>
        <begin position="524"/>
        <end position="551"/>
    </location>
</feature>
<dbReference type="InterPro" id="IPR000873">
    <property type="entry name" value="AMP-dep_synth/lig_dom"/>
</dbReference>
<name>A0A3B0UTU7_9ZZZZ</name>
<keyword evidence="3" id="KW-0175">Coiled coil</keyword>
<dbReference type="GO" id="GO:0016020">
    <property type="term" value="C:membrane"/>
    <property type="evidence" value="ECO:0007669"/>
    <property type="project" value="TreeGrafter"/>
</dbReference>
<dbReference type="Pfam" id="PF23562">
    <property type="entry name" value="AMP-binding_C_3"/>
    <property type="match status" value="1"/>
</dbReference>
<dbReference type="SUPFAM" id="SSF56801">
    <property type="entry name" value="Acetyl-CoA synthetase-like"/>
    <property type="match status" value="1"/>
</dbReference>
<dbReference type="PANTHER" id="PTHR43272">
    <property type="entry name" value="LONG-CHAIN-FATTY-ACID--COA LIGASE"/>
    <property type="match status" value="1"/>
</dbReference>
<accession>A0A3B0UTU7</accession>
<reference evidence="5" key="1">
    <citation type="submission" date="2018-06" db="EMBL/GenBank/DDBJ databases">
        <authorList>
            <person name="Zhirakovskaya E."/>
        </authorList>
    </citation>
    <scope>NUCLEOTIDE SEQUENCE</scope>
</reference>
<dbReference type="PANTHER" id="PTHR43272:SF33">
    <property type="entry name" value="AMP-BINDING DOMAIN-CONTAINING PROTEIN-RELATED"/>
    <property type="match status" value="1"/>
</dbReference>
<dbReference type="GO" id="GO:0005524">
    <property type="term" value="F:ATP binding"/>
    <property type="evidence" value="ECO:0007669"/>
    <property type="project" value="UniProtKB-KW"/>
</dbReference>
<dbReference type="EC" id="6.2.1.3" evidence="5"/>
<dbReference type="GO" id="GO:0005783">
    <property type="term" value="C:endoplasmic reticulum"/>
    <property type="evidence" value="ECO:0007669"/>
    <property type="project" value="TreeGrafter"/>
</dbReference>
<dbReference type="InterPro" id="IPR042099">
    <property type="entry name" value="ANL_N_sf"/>
</dbReference>
<keyword evidence="2" id="KW-0067">ATP-binding</keyword>
<evidence type="ECO:0000259" key="4">
    <source>
        <dbReference type="Pfam" id="PF00501"/>
    </source>
</evidence>
<evidence type="ECO:0000313" key="5">
    <source>
        <dbReference type="EMBL" id="VAW28707.1"/>
    </source>
</evidence>
<keyword evidence="1" id="KW-0547">Nucleotide-binding</keyword>
<evidence type="ECO:0000256" key="3">
    <source>
        <dbReference type="SAM" id="Coils"/>
    </source>
</evidence>
<gene>
    <name evidence="5" type="ORF">MNBD_BACTEROID07-468</name>
</gene>
<keyword evidence="5" id="KW-0436">Ligase</keyword>
<dbReference type="Pfam" id="PF00501">
    <property type="entry name" value="AMP-binding"/>
    <property type="match status" value="1"/>
</dbReference>
<feature type="domain" description="AMP-dependent synthetase/ligase" evidence="4">
    <location>
        <begin position="25"/>
        <end position="420"/>
    </location>
</feature>
<proteinExistence type="predicted"/>
<dbReference type="CDD" id="cd05907">
    <property type="entry name" value="VL_LC_FACS_like"/>
    <property type="match status" value="1"/>
</dbReference>
<dbReference type="PROSITE" id="PS00455">
    <property type="entry name" value="AMP_BINDING"/>
    <property type="match status" value="1"/>
</dbReference>
<evidence type="ECO:0000256" key="1">
    <source>
        <dbReference type="ARBA" id="ARBA00022741"/>
    </source>
</evidence>
<evidence type="ECO:0000256" key="2">
    <source>
        <dbReference type="ARBA" id="ARBA00022840"/>
    </source>
</evidence>
<dbReference type="AlphaFoldDB" id="A0A3B0UTU7"/>
<protein>
    <submittedName>
        <fullName evidence="5">Long-chain-fatty-acid--CoA ligase</fullName>
        <ecNumber evidence="5">6.2.1.3</ecNumber>
    </submittedName>
</protein>